<keyword evidence="1" id="KW-0472">Membrane</keyword>
<dbReference type="Pfam" id="PF09604">
    <property type="entry name" value="Potass_KdpF"/>
    <property type="match status" value="1"/>
</dbReference>
<dbReference type="EMBL" id="SDMK01000002">
    <property type="protein sequence ID" value="RXS95234.1"/>
    <property type="molecule type" value="Genomic_DNA"/>
</dbReference>
<keyword evidence="3" id="KW-1185">Reference proteome</keyword>
<proteinExistence type="predicted"/>
<dbReference type="RefSeq" id="WP_129208424.1">
    <property type="nucleotide sequence ID" value="NZ_BMGU01000003.1"/>
</dbReference>
<keyword evidence="2" id="KW-0378">Hydrolase</keyword>
<dbReference type="Proteomes" id="UP000290253">
    <property type="component" value="Unassembled WGS sequence"/>
</dbReference>
<comment type="caution">
    <text evidence="2">The sequence shown here is derived from an EMBL/GenBank/DDBJ whole genome shotgun (WGS) entry which is preliminary data.</text>
</comment>
<dbReference type="InterPro" id="IPR011726">
    <property type="entry name" value="KdpF"/>
</dbReference>
<evidence type="ECO:0000313" key="3">
    <source>
        <dbReference type="Proteomes" id="UP000290253"/>
    </source>
</evidence>
<dbReference type="AlphaFoldDB" id="A0A4Q1SDD8"/>
<name>A0A4Q1SDD8_9BACT</name>
<reference evidence="2 3" key="1">
    <citation type="journal article" date="2016" name="Int. J. Syst. Evol. Microbiol.">
        <title>Acidipila dinghuensis sp. nov., an acidobacterium isolated from forest soil.</title>
        <authorList>
            <person name="Jiang Y.W."/>
            <person name="Wang J."/>
            <person name="Chen M.H."/>
            <person name="Lv Y.Y."/>
            <person name="Qiu L.H."/>
        </authorList>
    </citation>
    <scope>NUCLEOTIDE SEQUENCE [LARGE SCALE GENOMIC DNA]</scope>
    <source>
        <strain evidence="2 3">DHOF10</strain>
    </source>
</reference>
<evidence type="ECO:0000313" key="2">
    <source>
        <dbReference type="EMBL" id="RXS95234.1"/>
    </source>
</evidence>
<evidence type="ECO:0000256" key="1">
    <source>
        <dbReference type="SAM" id="Phobius"/>
    </source>
</evidence>
<dbReference type="GO" id="GO:0005886">
    <property type="term" value="C:plasma membrane"/>
    <property type="evidence" value="ECO:0007669"/>
    <property type="project" value="InterPro"/>
</dbReference>
<dbReference type="EC" id="3.6.3.12" evidence="2"/>
<keyword evidence="1" id="KW-1133">Transmembrane helix</keyword>
<accession>A0A4Q1SDD8</accession>
<organism evidence="2 3">
    <name type="scientific">Silvibacterium dinghuense</name>
    <dbReference type="NCBI Taxonomy" id="1560006"/>
    <lineage>
        <taxon>Bacteria</taxon>
        <taxon>Pseudomonadati</taxon>
        <taxon>Acidobacteriota</taxon>
        <taxon>Terriglobia</taxon>
        <taxon>Terriglobales</taxon>
        <taxon>Acidobacteriaceae</taxon>
        <taxon>Silvibacterium</taxon>
    </lineage>
</organism>
<dbReference type="NCBIfam" id="TIGR02115">
    <property type="entry name" value="potass_kdpF"/>
    <property type="match status" value="1"/>
</dbReference>
<dbReference type="GO" id="GO:0008556">
    <property type="term" value="F:P-type potassium transmembrane transporter activity"/>
    <property type="evidence" value="ECO:0007669"/>
    <property type="project" value="InterPro"/>
</dbReference>
<dbReference type="GO" id="GO:0016787">
    <property type="term" value="F:hydrolase activity"/>
    <property type="evidence" value="ECO:0007669"/>
    <property type="project" value="UniProtKB-KW"/>
</dbReference>
<gene>
    <name evidence="2" type="primary">kdpF</name>
    <name evidence="2" type="ORF">ESZ00_11565</name>
</gene>
<sequence length="29" mass="3250">MDITTLIVVLLTIALLVYLVFALLSPEKF</sequence>
<protein>
    <submittedName>
        <fullName evidence="2">K(+)-transporting ATPase subunit F</fullName>
        <ecNumber evidence="2">3.6.3.12</ecNumber>
    </submittedName>
</protein>
<keyword evidence="1" id="KW-0812">Transmembrane</keyword>
<feature type="transmembrane region" description="Helical" evidence="1">
    <location>
        <begin position="6"/>
        <end position="24"/>
    </location>
</feature>